<dbReference type="EMBL" id="LHQR01000069">
    <property type="protein sequence ID" value="KXG46447.1"/>
    <property type="molecule type" value="Genomic_DNA"/>
</dbReference>
<comment type="caution">
    <text evidence="2">The sequence shown here is derived from an EMBL/GenBank/DDBJ whole genome shotgun (WGS) entry which is preliminary data.</text>
</comment>
<organism evidence="2 3">
    <name type="scientific">Penicillium patulum</name>
    <name type="common">Penicillium griseofulvum</name>
    <dbReference type="NCBI Taxonomy" id="5078"/>
    <lineage>
        <taxon>Eukaryota</taxon>
        <taxon>Fungi</taxon>
        <taxon>Dikarya</taxon>
        <taxon>Ascomycota</taxon>
        <taxon>Pezizomycotina</taxon>
        <taxon>Eurotiomycetes</taxon>
        <taxon>Eurotiomycetidae</taxon>
        <taxon>Eurotiales</taxon>
        <taxon>Aspergillaceae</taxon>
        <taxon>Penicillium</taxon>
    </lineage>
</organism>
<dbReference type="STRING" id="5078.A0A135LBT8"/>
<evidence type="ECO:0000313" key="2">
    <source>
        <dbReference type="EMBL" id="KXG46447.1"/>
    </source>
</evidence>
<dbReference type="AlphaFoldDB" id="A0A135LBT8"/>
<dbReference type="OrthoDB" id="3485856at2759"/>
<feature type="region of interest" description="Disordered" evidence="1">
    <location>
        <begin position="215"/>
        <end position="235"/>
    </location>
</feature>
<proteinExistence type="predicted"/>
<accession>A0A135LBT8</accession>
<dbReference type="Proteomes" id="UP000070168">
    <property type="component" value="Unassembled WGS sequence"/>
</dbReference>
<sequence>MKLLHLGVPWIPPSRRRLRNRKNFRESDKPFADFARKVDHQSTTRIWLPNDTKHGERVRSERSPDASFKHEQAKYPGVIIEVCYAQKVQAATDLADDYILDTDGNVKAVIALNIESKKATISIWRPEYVTLNGVEELQPIAKVEALPFRTESGLPVEEPAKGPAFRLSLRDFAPTSISQENTDVDHYISISLKELYIFLSYAEAQHQQQLLDEGIVDPFPPGKRKRRRLRTPELV</sequence>
<evidence type="ECO:0000256" key="1">
    <source>
        <dbReference type="SAM" id="MobiDB-lite"/>
    </source>
</evidence>
<dbReference type="GeneID" id="63708316"/>
<dbReference type="OMA" id="TMHIEQV"/>
<name>A0A135LBT8_PENPA</name>
<protein>
    <submittedName>
        <fullName evidence="2">Uncharacterized protein</fullName>
    </submittedName>
</protein>
<reference evidence="2 3" key="1">
    <citation type="journal article" date="2016" name="BMC Genomics">
        <title>Genome sequencing and secondary metabolism of the postharvest pathogen Penicillium griseofulvum.</title>
        <authorList>
            <person name="Banani H."/>
            <person name="Marcet-Houben M."/>
            <person name="Ballester A.R."/>
            <person name="Abbruscato P."/>
            <person name="Gonzalez-Candelas L."/>
            <person name="Gabaldon T."/>
            <person name="Spadaro D."/>
        </authorList>
    </citation>
    <scope>NUCLEOTIDE SEQUENCE [LARGE SCALE GENOMIC DNA]</scope>
    <source>
        <strain evidence="2 3">PG3</strain>
    </source>
</reference>
<gene>
    <name evidence="2" type="ORF">PGRI_053030</name>
</gene>
<keyword evidence="3" id="KW-1185">Reference proteome</keyword>
<dbReference type="RefSeq" id="XP_040644983.1">
    <property type="nucleotide sequence ID" value="XM_040793016.1"/>
</dbReference>
<evidence type="ECO:0000313" key="3">
    <source>
        <dbReference type="Proteomes" id="UP000070168"/>
    </source>
</evidence>